<evidence type="ECO:0000313" key="2">
    <source>
        <dbReference type="Proteomes" id="UP001146120"/>
    </source>
</evidence>
<sequence>MRNAAYTKRIRNSVDRTGVISYFWSLRTRIFNMDETALIQNIKTKKFIAARGSSNVWCTTIETRFHLTIVACRAADGYLLPPLFIVPSKRLNRNVLDG</sequence>
<dbReference type="Proteomes" id="UP001146120">
    <property type="component" value="Unassembled WGS sequence"/>
</dbReference>
<dbReference type="AlphaFoldDB" id="A0AAV2ZA05"/>
<dbReference type="EMBL" id="DAKRPA010000010">
    <property type="protein sequence ID" value="DBA04271.1"/>
    <property type="molecule type" value="Genomic_DNA"/>
</dbReference>
<protein>
    <recommendedName>
        <fullName evidence="3">Transposase</fullName>
    </recommendedName>
</protein>
<comment type="caution">
    <text evidence="1">The sequence shown here is derived from an EMBL/GenBank/DDBJ whole genome shotgun (WGS) entry which is preliminary data.</text>
</comment>
<accession>A0AAV2ZA05</accession>
<reference evidence="1" key="2">
    <citation type="journal article" date="2023" name="Microbiol Resour">
        <title>Decontamination and Annotation of the Draft Genome Sequence of the Oomycete Lagenidium giganteum ARSEF 373.</title>
        <authorList>
            <person name="Morgan W.R."/>
            <person name="Tartar A."/>
        </authorList>
    </citation>
    <scope>NUCLEOTIDE SEQUENCE</scope>
    <source>
        <strain evidence="1">ARSEF 373</strain>
    </source>
</reference>
<name>A0AAV2ZA05_9STRA</name>
<reference evidence="1" key="1">
    <citation type="submission" date="2022-11" db="EMBL/GenBank/DDBJ databases">
        <authorList>
            <person name="Morgan W.R."/>
            <person name="Tartar A."/>
        </authorList>
    </citation>
    <scope>NUCLEOTIDE SEQUENCE</scope>
    <source>
        <strain evidence="1">ARSEF 373</strain>
    </source>
</reference>
<evidence type="ECO:0000313" key="1">
    <source>
        <dbReference type="EMBL" id="DBA04271.1"/>
    </source>
</evidence>
<keyword evidence="2" id="KW-1185">Reference proteome</keyword>
<proteinExistence type="predicted"/>
<organism evidence="1 2">
    <name type="scientific">Lagenidium giganteum</name>
    <dbReference type="NCBI Taxonomy" id="4803"/>
    <lineage>
        <taxon>Eukaryota</taxon>
        <taxon>Sar</taxon>
        <taxon>Stramenopiles</taxon>
        <taxon>Oomycota</taxon>
        <taxon>Peronosporomycetes</taxon>
        <taxon>Pythiales</taxon>
        <taxon>Pythiaceae</taxon>
    </lineage>
</organism>
<evidence type="ECO:0008006" key="3">
    <source>
        <dbReference type="Google" id="ProtNLM"/>
    </source>
</evidence>
<gene>
    <name evidence="1" type="ORF">N0F65_009506</name>
</gene>